<accession>D0NVV0</accession>
<dbReference type="VEuPathDB" id="FungiDB:PITG_17347"/>
<dbReference type="GeneID" id="9464751"/>
<gene>
    <name evidence="1" type="ORF">PITG_17347</name>
</gene>
<sequence>MAHTSGSSAEPAALSAAFGSVDINVIFPAPAPRPASVFQLAGATTTGSGRFVLPDVALRKVVKKPIFENFDDTAYNVKPPTQMLRFIDGLRYHKPTPEECETLNLSSATERIYLHVLNDILMMCGARKGARFSSLDVNRLRIIAEGLESRYEAVDETFRSVSTEVMRYRFPGVNKLEDDPSHFEFLSHRRRHSLVGMETLDPEDQVRRQAFHFQWLARQYVVAFAQLKTAMTEICDRVQRDMAALGTTTPPTLADINDAVEAEFEAKTHRPFPTFLFILIQKYHRERRNKSTAWTTDSDEPPVDSIGQFALYLSSVLLQPAPMTAAELHSVQVLLQVVKAEFRVDHHSMVLVVTKVVQADGQVIVNTSSSSCLDRSTNGSERPLRNHRRDGDVRVLTHETLGSLLFAFLTTVRELRLVPREKELLNRGKKKKKTHQIG</sequence>
<reference evidence="2" key="1">
    <citation type="journal article" date="2009" name="Nature">
        <title>Genome sequence and analysis of the Irish potato famine pathogen Phytophthora infestans.</title>
        <authorList>
            <consortium name="The Broad Institute Genome Sequencing Platform"/>
            <person name="Haas B.J."/>
            <person name="Kamoun S."/>
            <person name="Zody M.C."/>
            <person name="Jiang R.H."/>
            <person name="Handsaker R.E."/>
            <person name="Cano L.M."/>
            <person name="Grabherr M."/>
            <person name="Kodira C.D."/>
            <person name="Raffaele S."/>
            <person name="Torto-Alalibo T."/>
            <person name="Bozkurt T.O."/>
            <person name="Ah-Fong A.M."/>
            <person name="Alvarado L."/>
            <person name="Anderson V.L."/>
            <person name="Armstrong M.R."/>
            <person name="Avrova A."/>
            <person name="Baxter L."/>
            <person name="Beynon J."/>
            <person name="Boevink P.C."/>
            <person name="Bollmann S.R."/>
            <person name="Bos J.I."/>
            <person name="Bulone V."/>
            <person name="Cai G."/>
            <person name="Cakir C."/>
            <person name="Carrington J.C."/>
            <person name="Chawner M."/>
            <person name="Conti L."/>
            <person name="Costanzo S."/>
            <person name="Ewan R."/>
            <person name="Fahlgren N."/>
            <person name="Fischbach M.A."/>
            <person name="Fugelstad J."/>
            <person name="Gilroy E.M."/>
            <person name="Gnerre S."/>
            <person name="Green P.J."/>
            <person name="Grenville-Briggs L.J."/>
            <person name="Griffith J."/>
            <person name="Grunwald N.J."/>
            <person name="Horn K."/>
            <person name="Horner N.R."/>
            <person name="Hu C.H."/>
            <person name="Huitema E."/>
            <person name="Jeong D.H."/>
            <person name="Jones A.M."/>
            <person name="Jones J.D."/>
            <person name="Jones R.W."/>
            <person name="Karlsson E.K."/>
            <person name="Kunjeti S.G."/>
            <person name="Lamour K."/>
            <person name="Liu Z."/>
            <person name="Ma L."/>
            <person name="Maclean D."/>
            <person name="Chibucos M.C."/>
            <person name="McDonald H."/>
            <person name="McWalters J."/>
            <person name="Meijer H.J."/>
            <person name="Morgan W."/>
            <person name="Morris P.F."/>
            <person name="Munro C.A."/>
            <person name="O'Neill K."/>
            <person name="Ospina-Giraldo M."/>
            <person name="Pinzon A."/>
            <person name="Pritchard L."/>
            <person name="Ramsahoye B."/>
            <person name="Ren Q."/>
            <person name="Restrepo S."/>
            <person name="Roy S."/>
            <person name="Sadanandom A."/>
            <person name="Savidor A."/>
            <person name="Schornack S."/>
            <person name="Schwartz D.C."/>
            <person name="Schumann U.D."/>
            <person name="Schwessinger B."/>
            <person name="Seyer L."/>
            <person name="Sharpe T."/>
            <person name="Silvar C."/>
            <person name="Song J."/>
            <person name="Studholme D.J."/>
            <person name="Sykes S."/>
            <person name="Thines M."/>
            <person name="van de Vondervoort P.J."/>
            <person name="Phuntumart V."/>
            <person name="Wawra S."/>
            <person name="Weide R."/>
            <person name="Win J."/>
            <person name="Young C."/>
            <person name="Zhou S."/>
            <person name="Fry W."/>
            <person name="Meyers B.C."/>
            <person name="van West P."/>
            <person name="Ristaino J."/>
            <person name="Govers F."/>
            <person name="Birch P.R."/>
            <person name="Whisson S.C."/>
            <person name="Judelson H.S."/>
            <person name="Nusbaum C."/>
        </authorList>
    </citation>
    <scope>NUCLEOTIDE SEQUENCE [LARGE SCALE GENOMIC DNA]</scope>
    <source>
        <strain evidence="2">T30-4</strain>
    </source>
</reference>
<dbReference type="HOGENOM" id="CLU_057243_0_0_1"/>
<organism evidence="1 2">
    <name type="scientific">Phytophthora infestans (strain T30-4)</name>
    <name type="common">Potato late blight agent</name>
    <dbReference type="NCBI Taxonomy" id="403677"/>
    <lineage>
        <taxon>Eukaryota</taxon>
        <taxon>Sar</taxon>
        <taxon>Stramenopiles</taxon>
        <taxon>Oomycota</taxon>
        <taxon>Peronosporomycetes</taxon>
        <taxon>Peronosporales</taxon>
        <taxon>Peronosporaceae</taxon>
        <taxon>Phytophthora</taxon>
    </lineage>
</organism>
<dbReference type="eggNOG" id="ENOG502RZZU">
    <property type="taxonomic scope" value="Eukaryota"/>
</dbReference>
<protein>
    <submittedName>
        <fullName evidence="1">Uncharacterized protein</fullName>
    </submittedName>
</protein>
<proteinExistence type="predicted"/>
<evidence type="ECO:0000313" key="1">
    <source>
        <dbReference type="EMBL" id="EEY66781.1"/>
    </source>
</evidence>
<dbReference type="OrthoDB" id="155883at2759"/>
<dbReference type="RefSeq" id="XP_002896846.1">
    <property type="nucleotide sequence ID" value="XM_002896800.1"/>
</dbReference>
<name>D0NVV0_PHYIT</name>
<dbReference type="KEGG" id="pif:PITG_17347"/>
<dbReference type="AlphaFoldDB" id="D0NVV0"/>
<dbReference type="Proteomes" id="UP000006643">
    <property type="component" value="Unassembled WGS sequence"/>
</dbReference>
<dbReference type="OMA" id="VAFHERA"/>
<dbReference type="EMBL" id="DS028170">
    <property type="protein sequence ID" value="EEY66781.1"/>
    <property type="molecule type" value="Genomic_DNA"/>
</dbReference>
<dbReference type="InParanoid" id="D0NVV0"/>
<evidence type="ECO:0000313" key="2">
    <source>
        <dbReference type="Proteomes" id="UP000006643"/>
    </source>
</evidence>
<keyword evidence="2" id="KW-1185">Reference proteome</keyword>